<gene>
    <name evidence="2" type="ORF">EYC98_18475</name>
</gene>
<dbReference type="EMBL" id="SHNN01000004">
    <property type="protein sequence ID" value="MCX2982853.1"/>
    <property type="molecule type" value="Genomic_DNA"/>
</dbReference>
<dbReference type="Pfam" id="PF12228">
    <property type="entry name" value="DUF3604"/>
    <property type="match status" value="1"/>
</dbReference>
<dbReference type="Proteomes" id="UP001143362">
    <property type="component" value="Unassembled WGS sequence"/>
</dbReference>
<keyword evidence="3" id="KW-1185">Reference proteome</keyword>
<protein>
    <submittedName>
        <fullName evidence="2">DUF3604 domain-containing protein</fullName>
    </submittedName>
</protein>
<proteinExistence type="predicted"/>
<organism evidence="2 3">
    <name type="scientific">Candidatus Litorirhabdus singularis</name>
    <dbReference type="NCBI Taxonomy" id="2518993"/>
    <lineage>
        <taxon>Bacteria</taxon>
        <taxon>Pseudomonadati</taxon>
        <taxon>Pseudomonadota</taxon>
        <taxon>Gammaproteobacteria</taxon>
        <taxon>Cellvibrionales</taxon>
        <taxon>Halieaceae</taxon>
        <taxon>Candidatus Litorirhabdus</taxon>
    </lineage>
</organism>
<evidence type="ECO:0000256" key="1">
    <source>
        <dbReference type="SAM" id="SignalP"/>
    </source>
</evidence>
<evidence type="ECO:0000313" key="2">
    <source>
        <dbReference type="EMBL" id="MCX2982853.1"/>
    </source>
</evidence>
<keyword evidence="1" id="KW-0732">Signal</keyword>
<evidence type="ECO:0000313" key="3">
    <source>
        <dbReference type="Proteomes" id="UP001143362"/>
    </source>
</evidence>
<name>A0ABT3TKM8_9GAMM</name>
<dbReference type="RefSeq" id="WP_279246879.1">
    <property type="nucleotide sequence ID" value="NZ_SHNN01000004.1"/>
</dbReference>
<accession>A0ABT3TKM8</accession>
<dbReference type="Gene3D" id="3.20.20.140">
    <property type="entry name" value="Metal-dependent hydrolases"/>
    <property type="match status" value="1"/>
</dbReference>
<dbReference type="InterPro" id="IPR022028">
    <property type="entry name" value="DUF3604"/>
</dbReference>
<feature type="chain" id="PRO_5046114420" evidence="1">
    <location>
        <begin position="25"/>
        <end position="601"/>
    </location>
</feature>
<feature type="signal peptide" evidence="1">
    <location>
        <begin position="1"/>
        <end position="24"/>
    </location>
</feature>
<comment type="caution">
    <text evidence="2">The sequence shown here is derived from an EMBL/GenBank/DDBJ whole genome shotgun (WGS) entry which is preliminary data.</text>
</comment>
<sequence length="601" mass="66380">MGLQHWTLGGVVSLALLAGSPVWADDYSPGVGPPLPRQALFGDLHLHSRASADANAMGNVSLTAADAYRFASGEQVTSSSGLPVRLRRPLDFLAVTDHAEFLGILNAFAEKNPLLMDSPLGRRWGALSGDEFLQAFVASLSDPDPVRDDVPDSLEWQIWKDLTSTADDFYKPGQFTTFSAYEWTAANEGNNLHRCVIYRDAADVTSTVMPFSSFSGDDPEQLWSALERYEQATGGRVMAIPHNGNLSNGIMWDTQTLSGAPLDKDYAIKRMRWEPVAEVTQVKGDSETHPILSPEDEFADFERWDRYNIMNTATTGPENLPGSYARSALKRGLSLEKTLGVNPYQFGMIGSTDSHTGLVTAAEDNFFGKFANSEPGVRTSGSHMAGMKNADWELGASGLAAVWAHENTREAIFDALERKEIYATTGSRILLRFFAGWQYQGGELNSPEFTELAYERGVPMGGELGPGPRGQAPKFLLYALKDPDGPNLARLQVIKGWLDKSGKPHERIYEVAQAQELPAATSKEPQDYSNAFGAAELKAEWQDPDFDKRASAFYYARVIEIPRLRWTMHDQKYFKVAAAKEAPVTVQDRAYSSPVWYRPHD</sequence>
<reference evidence="2" key="1">
    <citation type="submission" date="2019-02" db="EMBL/GenBank/DDBJ databases">
        <authorList>
            <person name="Li S.-H."/>
        </authorList>
    </citation>
    <scope>NUCLEOTIDE SEQUENCE</scope>
    <source>
        <strain evidence="2">IMCC14734</strain>
    </source>
</reference>